<accession>A0A1R1PW02</accession>
<comment type="caution">
    <text evidence="2">The sequence shown here is derived from an EMBL/GenBank/DDBJ whole genome shotgun (WGS) entry which is preliminary data.</text>
</comment>
<evidence type="ECO:0000313" key="3">
    <source>
        <dbReference type="Proteomes" id="UP000188320"/>
    </source>
</evidence>
<organism evidence="2 3">
    <name type="scientific">Zancudomyces culisetae</name>
    <name type="common">Gut fungus</name>
    <name type="synonym">Smittium culisetae</name>
    <dbReference type="NCBI Taxonomy" id="1213189"/>
    <lineage>
        <taxon>Eukaryota</taxon>
        <taxon>Fungi</taxon>
        <taxon>Fungi incertae sedis</taxon>
        <taxon>Zoopagomycota</taxon>
        <taxon>Kickxellomycotina</taxon>
        <taxon>Harpellomycetes</taxon>
        <taxon>Harpellales</taxon>
        <taxon>Legeriomycetaceae</taxon>
        <taxon>Zancudomyces</taxon>
    </lineage>
</organism>
<proteinExistence type="predicted"/>
<evidence type="ECO:0000256" key="1">
    <source>
        <dbReference type="SAM" id="Phobius"/>
    </source>
</evidence>
<dbReference type="AlphaFoldDB" id="A0A1R1PW02"/>
<feature type="transmembrane region" description="Helical" evidence="1">
    <location>
        <begin position="114"/>
        <end position="140"/>
    </location>
</feature>
<keyword evidence="1" id="KW-1133">Transmembrane helix</keyword>
<reference evidence="3" key="1">
    <citation type="submission" date="2017-01" db="EMBL/GenBank/DDBJ databases">
        <authorList>
            <person name="Wang Y."/>
            <person name="White M."/>
            <person name="Kvist S."/>
            <person name="Moncalvo J.-M."/>
        </authorList>
    </citation>
    <scope>NUCLEOTIDE SEQUENCE [LARGE SCALE GENOMIC DNA]</scope>
    <source>
        <strain evidence="3">COL-18-3</strain>
    </source>
</reference>
<dbReference type="EMBL" id="LSSK01000108">
    <property type="protein sequence ID" value="OMH85147.1"/>
    <property type="molecule type" value="Genomic_DNA"/>
</dbReference>
<sequence length="178" mass="19140">MTAQIIADFSPFPPPRPRSAAANTCSPSVGHWCGILVTRNVSSADPLTKQPDSLSNANAVIANECAFFIVSLIISVLESRIIILLSLVATANNSPFLLTQNDVIGDRDTILDPIFVHFLVSHFTIYAFLRVLALSTVYIISTSAPILSFALPNFTALKFAGAPESDSSLPPRLFPLIV</sequence>
<gene>
    <name evidence="2" type="ORF">AX774_g1313</name>
</gene>
<keyword evidence="3" id="KW-1185">Reference proteome</keyword>
<feature type="transmembrane region" description="Helical" evidence="1">
    <location>
        <begin position="65"/>
        <end position="89"/>
    </location>
</feature>
<keyword evidence="1" id="KW-0472">Membrane</keyword>
<evidence type="ECO:0000313" key="2">
    <source>
        <dbReference type="EMBL" id="OMH85147.1"/>
    </source>
</evidence>
<protein>
    <submittedName>
        <fullName evidence="2">Uncharacterized protein</fullName>
    </submittedName>
</protein>
<dbReference type="Proteomes" id="UP000188320">
    <property type="component" value="Unassembled WGS sequence"/>
</dbReference>
<name>A0A1R1PW02_ZANCU</name>
<keyword evidence="1" id="KW-0812">Transmembrane</keyword>